<dbReference type="Pfam" id="PF03479">
    <property type="entry name" value="PCC"/>
    <property type="match status" value="1"/>
</dbReference>
<keyword evidence="1" id="KW-0539">Nucleus</keyword>
<sequence>MNEKMRSESEERQTRVAFTDLHHHHHHHHIQPPSDEVNSSSTIQPSRRPRGRPPGSKNRPKPPSPSTHPPNPHPHHPLLPHVLHIPSGADLSHSLTTFSLRRNLGLSVLSASGALSNVTLRSGGGGGAVAFHGRFEILSLSASFFPPSFNLPSAASSASVSLAGPQGQVVGGNVAGPLTAAGTVVVVAAAFGSPSYHRLPLAAEEEEELASAEASDHDAAATAATEESEQSHHRQQREESIYGCHVASDIVWAPTARQPPTHHY</sequence>
<evidence type="ECO:0000256" key="1">
    <source>
        <dbReference type="PIRNR" id="PIRNR016021"/>
    </source>
</evidence>
<keyword evidence="1" id="KW-0805">Transcription regulation</keyword>
<keyword evidence="5" id="KW-1185">Reference proteome</keyword>
<comment type="subcellular location">
    <subcellularLocation>
        <location evidence="1">Nucleus</location>
    </subcellularLocation>
</comment>
<reference evidence="4" key="1">
    <citation type="journal article" date="2023" name="Nat. Commun.">
        <title>Diploid and tetraploid genomes of Acorus and the evolution of monocots.</title>
        <authorList>
            <person name="Ma L."/>
            <person name="Liu K.W."/>
            <person name="Li Z."/>
            <person name="Hsiao Y.Y."/>
            <person name="Qi Y."/>
            <person name="Fu T."/>
            <person name="Tang G.D."/>
            <person name="Zhang D."/>
            <person name="Sun W.H."/>
            <person name="Liu D.K."/>
            <person name="Li Y."/>
            <person name="Chen G.Z."/>
            <person name="Liu X.D."/>
            <person name="Liao X.Y."/>
            <person name="Jiang Y.T."/>
            <person name="Yu X."/>
            <person name="Hao Y."/>
            <person name="Huang J."/>
            <person name="Zhao X.W."/>
            <person name="Ke S."/>
            <person name="Chen Y.Y."/>
            <person name="Wu W.L."/>
            <person name="Hsu J.L."/>
            <person name="Lin Y.F."/>
            <person name="Huang M.D."/>
            <person name="Li C.Y."/>
            <person name="Huang L."/>
            <person name="Wang Z.W."/>
            <person name="Zhao X."/>
            <person name="Zhong W.Y."/>
            <person name="Peng D.H."/>
            <person name="Ahmad S."/>
            <person name="Lan S."/>
            <person name="Zhang J.S."/>
            <person name="Tsai W.C."/>
            <person name="Van de Peer Y."/>
            <person name="Liu Z.J."/>
        </authorList>
    </citation>
    <scope>NUCLEOTIDE SEQUENCE</scope>
    <source>
        <strain evidence="4">SCP</strain>
    </source>
</reference>
<comment type="function">
    <text evidence="1">Transcription factor that specifically binds AT-rich DNA sequences related to the nuclear matrix attachment regions (MARs).</text>
</comment>
<dbReference type="InterPro" id="IPR005175">
    <property type="entry name" value="PPC_dom"/>
</dbReference>
<protein>
    <recommendedName>
        <fullName evidence="1">AT-hook motif nuclear-localized protein</fullName>
    </recommendedName>
</protein>
<dbReference type="Gene3D" id="3.30.1330.80">
    <property type="entry name" value="Hypothetical protein, similar to alpha- acetolactate decarboxylase, domain 2"/>
    <property type="match status" value="1"/>
</dbReference>
<accession>A0AAV9BLE2</accession>
<keyword evidence="1" id="KW-0804">Transcription</keyword>
<feature type="region of interest" description="Disordered" evidence="2">
    <location>
        <begin position="1"/>
        <end position="84"/>
    </location>
</feature>
<reference evidence="4" key="2">
    <citation type="submission" date="2023-06" db="EMBL/GenBank/DDBJ databases">
        <authorList>
            <person name="Ma L."/>
            <person name="Liu K.-W."/>
            <person name="Li Z."/>
            <person name="Hsiao Y.-Y."/>
            <person name="Qi Y."/>
            <person name="Fu T."/>
            <person name="Tang G."/>
            <person name="Zhang D."/>
            <person name="Sun W.-H."/>
            <person name="Liu D.-K."/>
            <person name="Li Y."/>
            <person name="Chen G.-Z."/>
            <person name="Liu X.-D."/>
            <person name="Liao X.-Y."/>
            <person name="Jiang Y.-T."/>
            <person name="Yu X."/>
            <person name="Hao Y."/>
            <person name="Huang J."/>
            <person name="Zhao X.-W."/>
            <person name="Ke S."/>
            <person name="Chen Y.-Y."/>
            <person name="Wu W.-L."/>
            <person name="Hsu J.-L."/>
            <person name="Lin Y.-F."/>
            <person name="Huang M.-D."/>
            <person name="Li C.-Y."/>
            <person name="Huang L."/>
            <person name="Wang Z.-W."/>
            <person name="Zhao X."/>
            <person name="Zhong W.-Y."/>
            <person name="Peng D.-H."/>
            <person name="Ahmad S."/>
            <person name="Lan S."/>
            <person name="Zhang J.-S."/>
            <person name="Tsai W.-C."/>
            <person name="Van De Peer Y."/>
            <person name="Liu Z.-J."/>
        </authorList>
    </citation>
    <scope>NUCLEOTIDE SEQUENCE</scope>
    <source>
        <strain evidence="4">SCP</strain>
        <tissue evidence="4">Leaves</tissue>
    </source>
</reference>
<dbReference type="PROSITE" id="PS51742">
    <property type="entry name" value="PPC"/>
    <property type="match status" value="1"/>
</dbReference>
<dbReference type="InterPro" id="IPR014476">
    <property type="entry name" value="AHL15-29"/>
</dbReference>
<comment type="caution">
    <text evidence="4">The sequence shown here is derived from an EMBL/GenBank/DDBJ whole genome shotgun (WGS) entry which is preliminary data.</text>
</comment>
<feature type="compositionally biased region" description="Pro residues" evidence="2">
    <location>
        <begin position="61"/>
        <end position="72"/>
    </location>
</feature>
<dbReference type="PIRSF" id="PIRSF016021">
    <property type="entry name" value="ESCAROLA"/>
    <property type="match status" value="1"/>
</dbReference>
<keyword evidence="1" id="KW-0238">DNA-binding</keyword>
<dbReference type="GO" id="GO:0003700">
    <property type="term" value="F:DNA-binding transcription factor activity"/>
    <property type="evidence" value="ECO:0007669"/>
    <property type="project" value="TreeGrafter"/>
</dbReference>
<feature type="compositionally biased region" description="Basic and acidic residues" evidence="2">
    <location>
        <begin position="229"/>
        <end position="239"/>
    </location>
</feature>
<proteinExistence type="predicted"/>
<dbReference type="PANTHER" id="PTHR31100">
    <property type="entry name" value="AT-HOOK MOTIF NUCLEAR-LOCALIZED PROTEIN 15"/>
    <property type="match status" value="1"/>
</dbReference>
<dbReference type="CDD" id="cd11378">
    <property type="entry name" value="DUF296"/>
    <property type="match status" value="1"/>
</dbReference>
<dbReference type="SUPFAM" id="SSF117856">
    <property type="entry name" value="AF0104/ALDC/Ptd012-like"/>
    <property type="match status" value="1"/>
</dbReference>
<dbReference type="GO" id="GO:0003680">
    <property type="term" value="F:minor groove of adenine-thymine-rich DNA binding"/>
    <property type="evidence" value="ECO:0007669"/>
    <property type="project" value="UniProtKB-UniRule"/>
</dbReference>
<gene>
    <name evidence="4" type="ORF">QJS04_geneDACA019620</name>
</gene>
<organism evidence="4 5">
    <name type="scientific">Acorus gramineus</name>
    <name type="common">Dwarf sweet flag</name>
    <dbReference type="NCBI Taxonomy" id="55184"/>
    <lineage>
        <taxon>Eukaryota</taxon>
        <taxon>Viridiplantae</taxon>
        <taxon>Streptophyta</taxon>
        <taxon>Embryophyta</taxon>
        <taxon>Tracheophyta</taxon>
        <taxon>Spermatophyta</taxon>
        <taxon>Magnoliopsida</taxon>
        <taxon>Liliopsida</taxon>
        <taxon>Acoraceae</taxon>
        <taxon>Acorus</taxon>
    </lineage>
</organism>
<feature type="region of interest" description="Disordered" evidence="2">
    <location>
        <begin position="203"/>
        <end position="239"/>
    </location>
</feature>
<name>A0AAV9BLE2_ACOGR</name>
<dbReference type="Proteomes" id="UP001179952">
    <property type="component" value="Unassembled WGS sequence"/>
</dbReference>
<evidence type="ECO:0000313" key="4">
    <source>
        <dbReference type="EMBL" id="KAK1277233.1"/>
    </source>
</evidence>
<dbReference type="AlphaFoldDB" id="A0AAV9BLE2"/>
<dbReference type="EMBL" id="JAUJYN010000002">
    <property type="protein sequence ID" value="KAK1277233.1"/>
    <property type="molecule type" value="Genomic_DNA"/>
</dbReference>
<dbReference type="PANTHER" id="PTHR31100:SF69">
    <property type="entry name" value="AT-HOOK MOTIF NUCLEAR-LOCALIZED PROTEIN 17-RELATED"/>
    <property type="match status" value="1"/>
</dbReference>
<evidence type="ECO:0000313" key="5">
    <source>
        <dbReference type="Proteomes" id="UP001179952"/>
    </source>
</evidence>
<feature type="compositionally biased region" description="Basic and acidic residues" evidence="2">
    <location>
        <begin position="1"/>
        <end position="14"/>
    </location>
</feature>
<dbReference type="GO" id="GO:0005634">
    <property type="term" value="C:nucleus"/>
    <property type="evidence" value="ECO:0007669"/>
    <property type="project" value="UniProtKB-SubCell"/>
</dbReference>
<evidence type="ECO:0000259" key="3">
    <source>
        <dbReference type="PROSITE" id="PS51742"/>
    </source>
</evidence>
<evidence type="ECO:0000256" key="2">
    <source>
        <dbReference type="SAM" id="MobiDB-lite"/>
    </source>
</evidence>
<feature type="domain" description="PPC" evidence="3">
    <location>
        <begin position="75"/>
        <end position="212"/>
    </location>
</feature>